<dbReference type="GO" id="GO:0005829">
    <property type="term" value="C:cytosol"/>
    <property type="evidence" value="ECO:0007669"/>
    <property type="project" value="TreeGrafter"/>
</dbReference>
<dbReference type="Gene3D" id="3.30.70.270">
    <property type="match status" value="1"/>
</dbReference>
<dbReference type="GO" id="GO:0042276">
    <property type="term" value="P:error-prone translesion synthesis"/>
    <property type="evidence" value="ECO:0007669"/>
    <property type="project" value="TreeGrafter"/>
</dbReference>
<feature type="domain" description="UmuC" evidence="2">
    <location>
        <begin position="1"/>
        <end position="130"/>
    </location>
</feature>
<dbReference type="AlphaFoldDB" id="A0A1G2SH40"/>
<dbReference type="PANTHER" id="PTHR11076:SF34">
    <property type="entry name" value="PROTEIN UMUC"/>
    <property type="match status" value="1"/>
</dbReference>
<evidence type="ECO:0000313" key="4">
    <source>
        <dbReference type="Proteomes" id="UP000177987"/>
    </source>
</evidence>
<name>A0A1G2SH40_9BACT</name>
<evidence type="ECO:0000313" key="3">
    <source>
        <dbReference type="EMBL" id="OHA84098.1"/>
    </source>
</evidence>
<organism evidence="3 4">
    <name type="scientific">Candidatus Yonathbacteria bacterium RIFCSPLOWO2_01_FULL_47_33b</name>
    <dbReference type="NCBI Taxonomy" id="1802727"/>
    <lineage>
        <taxon>Bacteria</taxon>
        <taxon>Candidatus Yonathiibacteriota</taxon>
    </lineage>
</organism>
<accession>A0A1G2SH40</accession>
<dbReference type="InterPro" id="IPR017961">
    <property type="entry name" value="DNA_pol_Y-fam_little_finger"/>
</dbReference>
<dbReference type="Pfam" id="PF11799">
    <property type="entry name" value="IMS_C"/>
    <property type="match status" value="1"/>
</dbReference>
<dbReference type="GO" id="GO:0009432">
    <property type="term" value="P:SOS response"/>
    <property type="evidence" value="ECO:0007669"/>
    <property type="project" value="TreeGrafter"/>
</dbReference>
<dbReference type="InterPro" id="IPR043502">
    <property type="entry name" value="DNA/RNA_pol_sf"/>
</dbReference>
<proteinExistence type="inferred from homology"/>
<dbReference type="SUPFAM" id="SSF56672">
    <property type="entry name" value="DNA/RNA polymerases"/>
    <property type="match status" value="1"/>
</dbReference>
<gene>
    <name evidence="3" type="ORF">A2937_02790</name>
</gene>
<evidence type="ECO:0000256" key="1">
    <source>
        <dbReference type="ARBA" id="ARBA00010945"/>
    </source>
</evidence>
<protein>
    <recommendedName>
        <fullName evidence="2">UmuC domain-containing protein</fullName>
    </recommendedName>
</protein>
<dbReference type="InterPro" id="IPR024728">
    <property type="entry name" value="PolY_HhH_motif"/>
</dbReference>
<reference evidence="3 4" key="1">
    <citation type="journal article" date="2016" name="Nat. Commun.">
        <title>Thousands of microbial genomes shed light on interconnected biogeochemical processes in an aquifer system.</title>
        <authorList>
            <person name="Anantharaman K."/>
            <person name="Brown C.T."/>
            <person name="Hug L.A."/>
            <person name="Sharon I."/>
            <person name="Castelle C.J."/>
            <person name="Probst A.J."/>
            <person name="Thomas B.C."/>
            <person name="Singh A."/>
            <person name="Wilkins M.J."/>
            <person name="Karaoz U."/>
            <person name="Brodie E.L."/>
            <person name="Williams K.H."/>
            <person name="Hubbard S.S."/>
            <person name="Banfield J.F."/>
        </authorList>
    </citation>
    <scope>NUCLEOTIDE SEQUENCE [LARGE SCALE GENOMIC DNA]</scope>
</reference>
<comment type="caution">
    <text evidence="3">The sequence shown here is derived from an EMBL/GenBank/DDBJ whole genome shotgun (WGS) entry which is preliminary data.</text>
</comment>
<dbReference type="GO" id="GO:0003684">
    <property type="term" value="F:damaged DNA binding"/>
    <property type="evidence" value="ECO:0007669"/>
    <property type="project" value="InterPro"/>
</dbReference>
<dbReference type="PROSITE" id="PS50173">
    <property type="entry name" value="UMUC"/>
    <property type="match status" value="1"/>
</dbReference>
<sequence length="354" mass="39802">MPIFKVKRDFPSVIILPGDYKSYALYSSKMFDIVRRYADDVEEYSIDECFADLTGLEPPLKMTYLQMAERIKKEVNEELGLSVSIGLAPTKVLAKVASNWVKPNGLTVIETSTAPDFLTKTPIKKVWGIGPKTAEFLTKRAVYTAKDFSMKDISWVRQNLSKPYEAIWRELGGESVMEVDPEVKTVYSSIQKTLTFHPATNDKTFLWSQLSKNIEDACKKARHYELVPKKISIFLKTQNFKIVTCSIPLSVPSNSPEILMALAHAELEKIHTGGVLYRTTGVTLHDLVPGHASQADLFGGTIKADKFDAIHKRIDTLEDKLGKRVVYLASTHTALKHKTKGTESDDLDRDLLFL</sequence>
<dbReference type="GO" id="GO:0003887">
    <property type="term" value="F:DNA-directed DNA polymerase activity"/>
    <property type="evidence" value="ECO:0007669"/>
    <property type="project" value="TreeGrafter"/>
</dbReference>
<dbReference type="InterPro" id="IPR001126">
    <property type="entry name" value="UmuC"/>
</dbReference>
<dbReference type="PANTHER" id="PTHR11076">
    <property type="entry name" value="DNA REPAIR POLYMERASE UMUC / TRANSFERASE FAMILY MEMBER"/>
    <property type="match status" value="1"/>
</dbReference>
<dbReference type="Pfam" id="PF00817">
    <property type="entry name" value="IMS"/>
    <property type="match status" value="1"/>
</dbReference>
<dbReference type="Gene3D" id="3.40.1170.60">
    <property type="match status" value="1"/>
</dbReference>
<dbReference type="GO" id="GO:0006281">
    <property type="term" value="P:DNA repair"/>
    <property type="evidence" value="ECO:0007669"/>
    <property type="project" value="InterPro"/>
</dbReference>
<dbReference type="InterPro" id="IPR050116">
    <property type="entry name" value="DNA_polymerase-Y"/>
</dbReference>
<dbReference type="Gene3D" id="3.30.1490.100">
    <property type="entry name" value="DNA polymerase, Y-family, little finger domain"/>
    <property type="match status" value="1"/>
</dbReference>
<comment type="similarity">
    <text evidence="1">Belongs to the DNA polymerase type-Y family.</text>
</comment>
<dbReference type="InterPro" id="IPR043128">
    <property type="entry name" value="Rev_trsase/Diguanyl_cyclase"/>
</dbReference>
<dbReference type="InterPro" id="IPR036775">
    <property type="entry name" value="DNA_pol_Y-fam_lit_finger_sf"/>
</dbReference>
<dbReference type="SUPFAM" id="SSF100879">
    <property type="entry name" value="Lesion bypass DNA polymerase (Y-family), little finger domain"/>
    <property type="match status" value="1"/>
</dbReference>
<evidence type="ECO:0000259" key="2">
    <source>
        <dbReference type="PROSITE" id="PS50173"/>
    </source>
</evidence>
<dbReference type="Pfam" id="PF11798">
    <property type="entry name" value="IMS_HHH"/>
    <property type="match status" value="1"/>
</dbReference>
<dbReference type="Proteomes" id="UP000177987">
    <property type="component" value="Unassembled WGS sequence"/>
</dbReference>
<dbReference type="Gene3D" id="1.10.150.20">
    <property type="entry name" value="5' to 3' exonuclease, C-terminal subdomain"/>
    <property type="match status" value="1"/>
</dbReference>
<dbReference type="EMBL" id="MHUW01000007">
    <property type="protein sequence ID" value="OHA84098.1"/>
    <property type="molecule type" value="Genomic_DNA"/>
</dbReference>
<dbReference type="STRING" id="1802727.A2937_02790"/>